<keyword evidence="2" id="KW-1185">Reference proteome</keyword>
<dbReference type="EMBL" id="HG793152">
    <property type="protein sequence ID" value="CRL26617.1"/>
    <property type="molecule type" value="Genomic_DNA"/>
</dbReference>
<dbReference type="Proteomes" id="UP000053732">
    <property type="component" value="Unassembled WGS sequence"/>
</dbReference>
<proteinExistence type="predicted"/>
<organism evidence="1 2">
    <name type="scientific">Penicillium camemberti (strain FM 013)</name>
    <dbReference type="NCBI Taxonomy" id="1429867"/>
    <lineage>
        <taxon>Eukaryota</taxon>
        <taxon>Fungi</taxon>
        <taxon>Dikarya</taxon>
        <taxon>Ascomycota</taxon>
        <taxon>Pezizomycotina</taxon>
        <taxon>Eurotiomycetes</taxon>
        <taxon>Eurotiomycetidae</taxon>
        <taxon>Eurotiales</taxon>
        <taxon>Aspergillaceae</taxon>
        <taxon>Penicillium</taxon>
    </lineage>
</organism>
<gene>
    <name evidence="1" type="ORF">PCAMFM013_S019g000033</name>
</gene>
<evidence type="ECO:0000313" key="1">
    <source>
        <dbReference type="EMBL" id="CRL26617.1"/>
    </source>
</evidence>
<sequence length="71" mass="8093">MTSHPLIADLCNSVESLRTSGSDTIKVLKKRKVNVERDILFARKEWNPSGLFDQNYWSRAAKIERSGLTIT</sequence>
<evidence type="ECO:0000313" key="2">
    <source>
        <dbReference type="Proteomes" id="UP000053732"/>
    </source>
</evidence>
<dbReference type="AlphaFoldDB" id="A0A0G4PJK9"/>
<accession>A0A0G4PJK9</accession>
<name>A0A0G4PJK9_PENC3</name>
<reference evidence="1 2" key="1">
    <citation type="journal article" date="2014" name="Nat. Commun.">
        <title>Multiple recent horizontal transfers of a large genomic region in cheese making fungi.</title>
        <authorList>
            <person name="Cheeseman K."/>
            <person name="Ropars J."/>
            <person name="Renault P."/>
            <person name="Dupont J."/>
            <person name="Gouzy J."/>
            <person name="Branca A."/>
            <person name="Abraham A.L."/>
            <person name="Ceppi M."/>
            <person name="Conseiller E."/>
            <person name="Debuchy R."/>
            <person name="Malagnac F."/>
            <person name="Goarin A."/>
            <person name="Silar P."/>
            <person name="Lacoste S."/>
            <person name="Sallet E."/>
            <person name="Bensimon A."/>
            <person name="Giraud T."/>
            <person name="Brygoo Y."/>
        </authorList>
    </citation>
    <scope>NUCLEOTIDE SEQUENCE [LARGE SCALE GENOMIC DNA]</scope>
    <source>
        <strain evidence="2">FM 013</strain>
    </source>
</reference>
<protein>
    <submittedName>
        <fullName evidence="1">Str. FM013</fullName>
    </submittedName>
</protein>